<sequence length="39" mass="4489">MGQPSVIECYGTHLCCFSNVYILPLYLIQYNPRTIVLIL</sequence>
<dbReference type="EMBL" id="BK059104">
    <property type="protein sequence ID" value="DAE30544.1"/>
    <property type="molecule type" value="Genomic_DNA"/>
</dbReference>
<name>A0A8S5RGN4_9VIRU</name>
<reference evidence="1" key="1">
    <citation type="journal article" date="2021" name="Proc. Natl. Acad. Sci. U.S.A.">
        <title>A Catalog of Tens of Thousands of Viruses from Human Metagenomes Reveals Hidden Associations with Chronic Diseases.</title>
        <authorList>
            <person name="Tisza M.J."/>
            <person name="Buck C.B."/>
        </authorList>
    </citation>
    <scope>NUCLEOTIDE SEQUENCE</scope>
    <source>
        <strain evidence="1">Ctiha2</strain>
    </source>
</reference>
<protein>
    <submittedName>
        <fullName evidence="1">Uncharacterized protein</fullName>
    </submittedName>
</protein>
<accession>A0A8S5RGN4</accession>
<evidence type="ECO:0000313" key="1">
    <source>
        <dbReference type="EMBL" id="DAE30544.1"/>
    </source>
</evidence>
<proteinExistence type="predicted"/>
<organism evidence="1">
    <name type="scientific">virus sp. ctiha2</name>
    <dbReference type="NCBI Taxonomy" id="2827299"/>
    <lineage>
        <taxon>Viruses</taxon>
    </lineage>
</organism>